<dbReference type="GO" id="GO:0050566">
    <property type="term" value="F:asparaginyl-tRNA synthase (glutamine-hydrolyzing) activity"/>
    <property type="evidence" value="ECO:0007669"/>
    <property type="project" value="RHEA"/>
</dbReference>
<reference evidence="3" key="1">
    <citation type="submission" date="2011-10" db="EMBL/GenBank/DDBJ databases">
        <title>The complete genome of chromosome of Thermovirga lienii DSM 17291.</title>
        <authorList>
            <consortium name="US DOE Joint Genome Institute (JGI-PGF)"/>
            <person name="Lucas S."/>
            <person name="Copeland A."/>
            <person name="Lapidus A."/>
            <person name="Glavina del Rio T."/>
            <person name="Dalin E."/>
            <person name="Tice H."/>
            <person name="Bruce D."/>
            <person name="Goodwin L."/>
            <person name="Pitluck S."/>
            <person name="Peters L."/>
            <person name="Mikhailova N."/>
            <person name="Saunders E."/>
            <person name="Kyrpides N."/>
            <person name="Mavromatis K."/>
            <person name="Ivanova N."/>
            <person name="Last F.I."/>
            <person name="Brettin T."/>
            <person name="Detter J.C."/>
            <person name="Han C."/>
            <person name="Larimer F."/>
            <person name="Land M."/>
            <person name="Hauser L."/>
            <person name="Markowitz V."/>
            <person name="Cheng J.-F."/>
            <person name="Hugenholtz P."/>
            <person name="Woyke T."/>
            <person name="Wu D."/>
            <person name="Spring S."/>
            <person name="Schroeder M."/>
            <person name="Brambilla E.-M."/>
            <person name="Klenk H.-P."/>
            <person name="Eisen J.A."/>
        </authorList>
    </citation>
    <scope>NUCLEOTIDE SEQUENCE [LARGE SCALE GENOMIC DNA]</scope>
    <source>
        <strain evidence="3">ATCC BAA-1197 / DSM 17291 / Cas60314</strain>
    </source>
</reference>
<dbReference type="GO" id="GO:0005524">
    <property type="term" value="F:ATP binding"/>
    <property type="evidence" value="ECO:0007669"/>
    <property type="project" value="UniProtKB-KW"/>
</dbReference>
<dbReference type="GO" id="GO:0006412">
    <property type="term" value="P:translation"/>
    <property type="evidence" value="ECO:0007669"/>
    <property type="project" value="UniProtKB-UniRule"/>
</dbReference>
<dbReference type="GO" id="GO:0050567">
    <property type="term" value="F:glutaminyl-tRNA synthase (glutamine-hydrolyzing) activity"/>
    <property type="evidence" value="ECO:0007669"/>
    <property type="project" value="UniProtKB-UniRule"/>
</dbReference>
<dbReference type="KEGG" id="tli:Tlie_1253"/>
<dbReference type="InterPro" id="IPR036113">
    <property type="entry name" value="Asp/Glu-ADT_sf_sub_c"/>
</dbReference>
<dbReference type="GO" id="GO:0016740">
    <property type="term" value="F:transferase activity"/>
    <property type="evidence" value="ECO:0007669"/>
    <property type="project" value="UniProtKB-KW"/>
</dbReference>
<dbReference type="OrthoDB" id="9813938at2"/>
<dbReference type="GO" id="GO:0070681">
    <property type="term" value="P:glutaminyl-tRNAGln biosynthesis via transamidation"/>
    <property type="evidence" value="ECO:0007669"/>
    <property type="project" value="TreeGrafter"/>
</dbReference>
<dbReference type="EMBL" id="CP003096">
    <property type="protein sequence ID" value="AER66984.1"/>
    <property type="molecule type" value="Genomic_DNA"/>
</dbReference>
<dbReference type="Gene3D" id="1.10.20.60">
    <property type="entry name" value="Glu-tRNAGln amidotransferase C subunit, N-terminal domain"/>
    <property type="match status" value="1"/>
</dbReference>
<dbReference type="PANTHER" id="PTHR15004">
    <property type="entry name" value="GLUTAMYL-TRNA(GLN) AMIDOTRANSFERASE SUBUNIT C, MITOCHONDRIAL"/>
    <property type="match status" value="1"/>
</dbReference>
<dbReference type="Proteomes" id="UP000005868">
    <property type="component" value="Chromosome"/>
</dbReference>
<reference evidence="2 3" key="2">
    <citation type="journal article" date="2012" name="Stand. Genomic Sci.">
        <title>Genome sequence of the moderately thermophilic, amino-acid-degrading and sulfur-reducing bacterium Thermovirga lienii type strain (Cas60314(T)).</title>
        <authorList>
            <person name="Goker M."/>
            <person name="Saunders E."/>
            <person name="Lapidus A."/>
            <person name="Nolan M."/>
            <person name="Lucas S."/>
            <person name="Hammon N."/>
            <person name="Deshpande S."/>
            <person name="Cheng J.F."/>
            <person name="Han C."/>
            <person name="Tapia R."/>
            <person name="Goodwin L.A."/>
            <person name="Pitluck S."/>
            <person name="Liolios K."/>
            <person name="Mavromatis K."/>
            <person name="Pagani I."/>
            <person name="Ivanova N."/>
            <person name="Mikhailova N."/>
            <person name="Pati A."/>
            <person name="Chen A."/>
            <person name="Palaniappan K."/>
            <person name="Land M."/>
            <person name="Chang Y.J."/>
            <person name="Jeffries C.D."/>
            <person name="Brambilla E.M."/>
            <person name="Rohde M."/>
            <person name="Spring S."/>
            <person name="Detter J.C."/>
            <person name="Woyke T."/>
            <person name="Bristow J."/>
            <person name="Eisen J.A."/>
            <person name="Markowitz V."/>
            <person name="Hugenholtz P."/>
            <person name="Kyrpides N.C."/>
            <person name="Klenk H.P."/>
        </authorList>
    </citation>
    <scope>NUCLEOTIDE SEQUENCE [LARGE SCALE GENOMIC DNA]</scope>
    <source>
        <strain evidence="3">ATCC BAA-1197 / DSM 17291 / Cas60314</strain>
    </source>
</reference>
<dbReference type="SUPFAM" id="SSF141000">
    <property type="entry name" value="Glu-tRNAGln amidotransferase C subunit"/>
    <property type="match status" value="1"/>
</dbReference>
<evidence type="ECO:0000313" key="3">
    <source>
        <dbReference type="Proteomes" id="UP000005868"/>
    </source>
</evidence>
<comment type="catalytic activity">
    <reaction evidence="1">
        <text>L-glutamyl-tRNA(Gln) + L-glutamine + ATP + H2O = L-glutaminyl-tRNA(Gln) + L-glutamate + ADP + phosphate + H(+)</text>
        <dbReference type="Rhea" id="RHEA:17521"/>
        <dbReference type="Rhea" id="RHEA-COMP:9681"/>
        <dbReference type="Rhea" id="RHEA-COMP:9684"/>
        <dbReference type="ChEBI" id="CHEBI:15377"/>
        <dbReference type="ChEBI" id="CHEBI:15378"/>
        <dbReference type="ChEBI" id="CHEBI:29985"/>
        <dbReference type="ChEBI" id="CHEBI:30616"/>
        <dbReference type="ChEBI" id="CHEBI:43474"/>
        <dbReference type="ChEBI" id="CHEBI:58359"/>
        <dbReference type="ChEBI" id="CHEBI:78520"/>
        <dbReference type="ChEBI" id="CHEBI:78521"/>
        <dbReference type="ChEBI" id="CHEBI:456216"/>
    </reaction>
</comment>
<dbReference type="eggNOG" id="COG0721">
    <property type="taxonomic scope" value="Bacteria"/>
</dbReference>
<keyword evidence="1" id="KW-0436">Ligase</keyword>
<dbReference type="Pfam" id="PF02686">
    <property type="entry name" value="GatC"/>
    <property type="match status" value="1"/>
</dbReference>
<dbReference type="HOGENOM" id="CLU_105899_2_0_0"/>
<dbReference type="HAMAP" id="MF_00122">
    <property type="entry name" value="GatC"/>
    <property type="match status" value="1"/>
</dbReference>
<protein>
    <recommendedName>
        <fullName evidence="1">Aspartyl/glutamyl-tRNA(Asn/Gln) amidotransferase subunit C</fullName>
        <shortName evidence="1">Asp/Glu-ADT subunit C</shortName>
        <ecNumber evidence="1">6.3.5.-</ecNumber>
    </recommendedName>
</protein>
<comment type="catalytic activity">
    <reaction evidence="1">
        <text>L-aspartyl-tRNA(Asn) + L-glutamine + ATP + H2O = L-asparaginyl-tRNA(Asn) + L-glutamate + ADP + phosphate + 2 H(+)</text>
        <dbReference type="Rhea" id="RHEA:14513"/>
        <dbReference type="Rhea" id="RHEA-COMP:9674"/>
        <dbReference type="Rhea" id="RHEA-COMP:9677"/>
        <dbReference type="ChEBI" id="CHEBI:15377"/>
        <dbReference type="ChEBI" id="CHEBI:15378"/>
        <dbReference type="ChEBI" id="CHEBI:29985"/>
        <dbReference type="ChEBI" id="CHEBI:30616"/>
        <dbReference type="ChEBI" id="CHEBI:43474"/>
        <dbReference type="ChEBI" id="CHEBI:58359"/>
        <dbReference type="ChEBI" id="CHEBI:78515"/>
        <dbReference type="ChEBI" id="CHEBI:78516"/>
        <dbReference type="ChEBI" id="CHEBI:456216"/>
    </reaction>
</comment>
<dbReference type="STRING" id="580340.Tlie_1253"/>
<comment type="similarity">
    <text evidence="1">Belongs to the GatC family.</text>
</comment>
<dbReference type="InterPro" id="IPR003837">
    <property type="entry name" value="GatC"/>
</dbReference>
<proteinExistence type="inferred from homology"/>
<accession>G7V5S4</accession>
<gene>
    <name evidence="1" type="primary">gatC</name>
    <name evidence="2" type="ordered locus">Tlie_1253</name>
</gene>
<name>G7V5S4_THELD</name>
<comment type="function">
    <text evidence="1">Allows the formation of correctly charged Asn-tRNA(Asn) or Gln-tRNA(Gln) through the transamidation of misacylated Asp-tRNA(Asn) or Glu-tRNA(Gln) in organisms which lack either or both of asparaginyl-tRNA or glutaminyl-tRNA synthetases. The reaction takes place in the presence of glutamine and ATP through an activated phospho-Asp-tRNA(Asn) or phospho-Glu-tRNA(Gln).</text>
</comment>
<keyword evidence="1" id="KW-0648">Protein biosynthesis</keyword>
<evidence type="ECO:0000256" key="1">
    <source>
        <dbReference type="HAMAP-Rule" id="MF_00122"/>
    </source>
</evidence>
<dbReference type="NCBIfam" id="TIGR00135">
    <property type="entry name" value="gatC"/>
    <property type="match status" value="1"/>
</dbReference>
<comment type="subunit">
    <text evidence="1">Heterotrimer of A, B and C subunits.</text>
</comment>
<dbReference type="PANTHER" id="PTHR15004:SF0">
    <property type="entry name" value="GLUTAMYL-TRNA(GLN) AMIDOTRANSFERASE SUBUNIT C, MITOCHONDRIAL"/>
    <property type="match status" value="1"/>
</dbReference>
<dbReference type="AlphaFoldDB" id="G7V5S4"/>
<dbReference type="EC" id="6.3.5.-" evidence="1"/>
<keyword evidence="3" id="KW-1185">Reference proteome</keyword>
<keyword evidence="1" id="KW-0067">ATP-binding</keyword>
<evidence type="ECO:0000313" key="2">
    <source>
        <dbReference type="EMBL" id="AER66984.1"/>
    </source>
</evidence>
<sequence length="97" mass="11251">MINKEEVERIASLIKLEVTPEEVDSLQSHFNKILGYFELLGKLPLDNVDPFTGDEDTVCPMREDAVSEWDDRETLRELETFNEENYFEVPSILGEDN</sequence>
<keyword evidence="1" id="KW-0547">Nucleotide-binding</keyword>
<organism evidence="2 3">
    <name type="scientific">Thermovirga lienii (strain ATCC BAA-1197 / DSM 17291 / Cas60314)</name>
    <dbReference type="NCBI Taxonomy" id="580340"/>
    <lineage>
        <taxon>Bacteria</taxon>
        <taxon>Thermotogati</taxon>
        <taxon>Synergistota</taxon>
        <taxon>Synergistia</taxon>
        <taxon>Synergistales</taxon>
        <taxon>Thermovirgaceae</taxon>
        <taxon>Thermovirga</taxon>
    </lineage>
</organism>
<dbReference type="GO" id="GO:0006450">
    <property type="term" value="P:regulation of translational fidelity"/>
    <property type="evidence" value="ECO:0007669"/>
    <property type="project" value="InterPro"/>
</dbReference>
<keyword evidence="2" id="KW-0808">Transferase</keyword>